<feature type="transmembrane region" description="Helical" evidence="7">
    <location>
        <begin position="76"/>
        <end position="96"/>
    </location>
</feature>
<dbReference type="AlphaFoldDB" id="A0A0F5HZZ9"/>
<feature type="transmembrane region" description="Helical" evidence="7">
    <location>
        <begin position="47"/>
        <end position="69"/>
    </location>
</feature>
<sequence length="428" mass="46015">MKKRGGLFQLAAHETTVRKEVTAGLIGFFTILYIVAVNSLILSEAGVPFEGAVVATILTSFAGCLVVALWANAPLLLVPGMGINAMFTYTFVQSMGLTWQEALGAVVVSGILFIIVSVTRAADQLNAAIPASLKEAISVGIGFFLILLGLEKGGLVVQGEHTILALGDLGDPSVLITILTLLVTFIVFLKGIPGSFLWSIVFGTLVTWAAGLLPEAETSSFDFSSYREVFFAFSLDGWLSVSFWSAVFSLTMVLIFENVGLIHSQTTMAGRPEKFKRSLQAQAASTLASGIFGTSPTVSTAESSAAIAAGGRTGLTSLTTGVLFLLSIFAIPYMKWIPDMAIAPILIMIGSLMVQNIRQLDLHDWTEALPAILIIVIIPFTYSIADGIAFGFILYPLVKLFTGKWEELSKLLVLLSFLFLINFFLHYM</sequence>
<gene>
    <name evidence="8" type="ORF">QY95_02558</name>
</gene>
<feature type="transmembrane region" description="Helical" evidence="7">
    <location>
        <begin position="102"/>
        <end position="119"/>
    </location>
</feature>
<feature type="transmembrane region" description="Helical" evidence="7">
    <location>
        <begin position="170"/>
        <end position="189"/>
    </location>
</feature>
<feature type="transmembrane region" description="Helical" evidence="7">
    <location>
        <begin position="340"/>
        <end position="357"/>
    </location>
</feature>
<feature type="transmembrane region" description="Helical" evidence="7">
    <location>
        <begin position="196"/>
        <end position="213"/>
    </location>
</feature>
<organism evidence="8 9">
    <name type="scientific">Bacillus thermotolerans</name>
    <name type="common">Quasibacillus thermotolerans</name>
    <dbReference type="NCBI Taxonomy" id="1221996"/>
    <lineage>
        <taxon>Bacteria</taxon>
        <taxon>Bacillati</taxon>
        <taxon>Bacillota</taxon>
        <taxon>Bacilli</taxon>
        <taxon>Bacillales</taxon>
        <taxon>Bacillaceae</taxon>
        <taxon>Bacillus</taxon>
    </lineage>
</organism>
<dbReference type="GO" id="GO:0005886">
    <property type="term" value="C:plasma membrane"/>
    <property type="evidence" value="ECO:0007669"/>
    <property type="project" value="TreeGrafter"/>
</dbReference>
<dbReference type="InterPro" id="IPR045018">
    <property type="entry name" value="Azg-like"/>
</dbReference>
<feature type="transmembrane region" description="Helical" evidence="7">
    <location>
        <begin position="21"/>
        <end position="41"/>
    </location>
</feature>
<feature type="transmembrane region" description="Helical" evidence="7">
    <location>
        <begin position="408"/>
        <end position="427"/>
    </location>
</feature>
<comment type="caution">
    <text evidence="8">The sequence shown here is derived from an EMBL/GenBank/DDBJ whole genome shotgun (WGS) entry which is preliminary data.</text>
</comment>
<keyword evidence="3" id="KW-0813">Transport</keyword>
<accession>A0A0F5HZZ9</accession>
<dbReference type="PANTHER" id="PTHR43337:SF2">
    <property type="entry name" value="XANTHINE_URACIL PERMEASE"/>
    <property type="match status" value="1"/>
</dbReference>
<evidence type="ECO:0000256" key="5">
    <source>
        <dbReference type="ARBA" id="ARBA00022989"/>
    </source>
</evidence>
<dbReference type="RefSeq" id="WP_039237311.1">
    <property type="nucleotide sequence ID" value="NZ_JWIQ02000091.1"/>
</dbReference>
<evidence type="ECO:0000256" key="7">
    <source>
        <dbReference type="SAM" id="Phobius"/>
    </source>
</evidence>
<evidence type="ECO:0000256" key="6">
    <source>
        <dbReference type="ARBA" id="ARBA00023136"/>
    </source>
</evidence>
<feature type="transmembrane region" description="Helical" evidence="7">
    <location>
        <begin position="369"/>
        <end position="396"/>
    </location>
</feature>
<comment type="similarity">
    <text evidence="2">Belongs to the nucleobase:cation symporter-2 (NCS2) (TC 2.A.40) family. Azg-like subfamily.</text>
</comment>
<dbReference type="InterPro" id="IPR006043">
    <property type="entry name" value="NCS2"/>
</dbReference>
<evidence type="ECO:0000256" key="3">
    <source>
        <dbReference type="ARBA" id="ARBA00022448"/>
    </source>
</evidence>
<keyword evidence="4 7" id="KW-0812">Transmembrane</keyword>
<dbReference type="GO" id="GO:0005345">
    <property type="term" value="F:purine nucleobase transmembrane transporter activity"/>
    <property type="evidence" value="ECO:0007669"/>
    <property type="project" value="TreeGrafter"/>
</dbReference>
<feature type="transmembrane region" description="Helical" evidence="7">
    <location>
        <begin position="315"/>
        <end position="334"/>
    </location>
</feature>
<dbReference type="PANTHER" id="PTHR43337">
    <property type="entry name" value="XANTHINE/URACIL PERMEASE C887.17-RELATED"/>
    <property type="match status" value="1"/>
</dbReference>
<evidence type="ECO:0000313" key="8">
    <source>
        <dbReference type="EMBL" id="KKB38560.1"/>
    </source>
</evidence>
<protein>
    <submittedName>
        <fullName evidence="8">Guanine-hypoxanthine permease</fullName>
    </submittedName>
</protein>
<feature type="transmembrane region" description="Helical" evidence="7">
    <location>
        <begin position="131"/>
        <end position="150"/>
    </location>
</feature>
<dbReference type="STRING" id="1221996.QY95_02558"/>
<dbReference type="EMBL" id="JWIR02000046">
    <property type="protein sequence ID" value="KKB38560.1"/>
    <property type="molecule type" value="Genomic_DNA"/>
</dbReference>
<reference evidence="8" key="1">
    <citation type="submission" date="2015-02" db="EMBL/GenBank/DDBJ databases">
        <title>Genome Assembly of Bacillaceae bacterium MTCC 8252.</title>
        <authorList>
            <person name="Verma A."/>
            <person name="Khatri I."/>
            <person name="Mual P."/>
            <person name="Subramanian S."/>
            <person name="Krishnamurthi S."/>
        </authorList>
    </citation>
    <scope>NUCLEOTIDE SEQUENCE [LARGE SCALE GENOMIC DNA]</scope>
    <source>
        <strain evidence="8">MTCC 8252</strain>
    </source>
</reference>
<evidence type="ECO:0000256" key="4">
    <source>
        <dbReference type="ARBA" id="ARBA00022692"/>
    </source>
</evidence>
<keyword evidence="6 7" id="KW-0472">Membrane</keyword>
<dbReference type="Pfam" id="PF00860">
    <property type="entry name" value="Xan_ur_permease"/>
    <property type="match status" value="1"/>
</dbReference>
<name>A0A0F5HZZ9_BACTR</name>
<dbReference type="OrthoDB" id="9808458at2"/>
<evidence type="ECO:0000313" key="9">
    <source>
        <dbReference type="Proteomes" id="UP000031563"/>
    </source>
</evidence>
<keyword evidence="5 7" id="KW-1133">Transmembrane helix</keyword>
<proteinExistence type="inferred from homology"/>
<evidence type="ECO:0000256" key="1">
    <source>
        <dbReference type="ARBA" id="ARBA00004141"/>
    </source>
</evidence>
<evidence type="ECO:0000256" key="2">
    <source>
        <dbReference type="ARBA" id="ARBA00005697"/>
    </source>
</evidence>
<comment type="subcellular location">
    <subcellularLocation>
        <location evidence="1">Membrane</location>
        <topology evidence="1">Multi-pass membrane protein</topology>
    </subcellularLocation>
</comment>
<keyword evidence="9" id="KW-1185">Reference proteome</keyword>
<dbReference type="Proteomes" id="UP000031563">
    <property type="component" value="Unassembled WGS sequence"/>
</dbReference>
<feature type="transmembrane region" description="Helical" evidence="7">
    <location>
        <begin position="233"/>
        <end position="256"/>
    </location>
</feature>